<comment type="caution">
    <text evidence="2">The sequence shown here is derived from an EMBL/GenBank/DDBJ whole genome shotgun (WGS) entry which is preliminary data.</text>
</comment>
<evidence type="ECO:0000313" key="2">
    <source>
        <dbReference type="EMBL" id="GAA0681497.1"/>
    </source>
</evidence>
<dbReference type="EMBL" id="BAAAET010000001">
    <property type="protein sequence ID" value="GAA0681497.1"/>
    <property type="molecule type" value="Genomic_DNA"/>
</dbReference>
<gene>
    <name evidence="2" type="ORF">GCM10009104_02690</name>
</gene>
<evidence type="ECO:0000259" key="1">
    <source>
        <dbReference type="Pfam" id="PF06877"/>
    </source>
</evidence>
<dbReference type="InterPro" id="IPR009671">
    <property type="entry name" value="RraB_dom"/>
</dbReference>
<protein>
    <recommendedName>
        <fullName evidence="1">Regulator of ribonuclease activity B domain-containing protein</fullName>
    </recommendedName>
</protein>
<name>A0ABN1I1L6_9GAMM</name>
<proteinExistence type="predicted"/>
<dbReference type="Gene3D" id="3.30.70.970">
    <property type="entry name" value="RraB-like"/>
    <property type="match status" value="1"/>
</dbReference>
<dbReference type="RefSeq" id="WP_343801110.1">
    <property type="nucleotide sequence ID" value="NZ_BAAAET010000001.1"/>
</dbReference>
<accession>A0ABN1I1L6</accession>
<reference evidence="2 3" key="1">
    <citation type="journal article" date="2019" name="Int. J. Syst. Evol. Microbiol.">
        <title>The Global Catalogue of Microorganisms (GCM) 10K type strain sequencing project: providing services to taxonomists for standard genome sequencing and annotation.</title>
        <authorList>
            <consortium name="The Broad Institute Genomics Platform"/>
            <consortium name="The Broad Institute Genome Sequencing Center for Infectious Disease"/>
            <person name="Wu L."/>
            <person name="Ma J."/>
        </authorList>
    </citation>
    <scope>NUCLEOTIDE SEQUENCE [LARGE SCALE GENOMIC DNA]</scope>
    <source>
        <strain evidence="2 3">JCM 15134</strain>
    </source>
</reference>
<dbReference type="InterPro" id="IPR036701">
    <property type="entry name" value="RraB-like_sf"/>
</dbReference>
<evidence type="ECO:0000313" key="3">
    <source>
        <dbReference type="Proteomes" id="UP001499915"/>
    </source>
</evidence>
<dbReference type="Pfam" id="PF06877">
    <property type="entry name" value="RraB"/>
    <property type="match status" value="1"/>
</dbReference>
<feature type="domain" description="Regulator of ribonuclease activity B" evidence="1">
    <location>
        <begin position="6"/>
        <end position="103"/>
    </location>
</feature>
<organism evidence="2 3">
    <name type="scientific">Marinobacterium maritimum</name>
    <dbReference type="NCBI Taxonomy" id="500162"/>
    <lineage>
        <taxon>Bacteria</taxon>
        <taxon>Pseudomonadati</taxon>
        <taxon>Pseudomonadota</taxon>
        <taxon>Gammaproteobacteria</taxon>
        <taxon>Oceanospirillales</taxon>
        <taxon>Oceanospirillaceae</taxon>
        <taxon>Marinobacterium</taxon>
    </lineage>
</organism>
<dbReference type="Proteomes" id="UP001499915">
    <property type="component" value="Unassembled WGS sequence"/>
</dbReference>
<sequence>MNFPEDADGDVLRKLEEVGVDFSQPQSVDFNVDFDAWPPSKEALAKLQELVGSIEIFEPEDGYDGYVLFTRHGLLSYELVVSTQQQVTKLMSNYRGVCESWGVLH</sequence>
<dbReference type="SUPFAM" id="SSF89946">
    <property type="entry name" value="Hypothetical protein VC0424"/>
    <property type="match status" value="1"/>
</dbReference>
<keyword evidence="3" id="KW-1185">Reference proteome</keyword>